<keyword evidence="3" id="KW-1185">Reference proteome</keyword>
<protein>
    <submittedName>
        <fullName evidence="2">Uncharacterized protein</fullName>
    </submittedName>
</protein>
<dbReference type="Proteomes" id="UP000269721">
    <property type="component" value="Unassembled WGS sequence"/>
</dbReference>
<evidence type="ECO:0000313" key="2">
    <source>
        <dbReference type="EMBL" id="RKO92033.1"/>
    </source>
</evidence>
<proteinExistence type="predicted"/>
<reference evidence="3" key="1">
    <citation type="journal article" date="2018" name="Nat. Microbiol.">
        <title>Leveraging single-cell genomics to expand the fungal tree of life.</title>
        <authorList>
            <person name="Ahrendt S.R."/>
            <person name="Quandt C.A."/>
            <person name="Ciobanu D."/>
            <person name="Clum A."/>
            <person name="Salamov A."/>
            <person name="Andreopoulos B."/>
            <person name="Cheng J.F."/>
            <person name="Woyke T."/>
            <person name="Pelin A."/>
            <person name="Henrissat B."/>
            <person name="Reynolds N.K."/>
            <person name="Benny G.L."/>
            <person name="Smith M.E."/>
            <person name="James T.Y."/>
            <person name="Grigoriev I.V."/>
        </authorList>
    </citation>
    <scope>NUCLEOTIDE SEQUENCE [LARGE SCALE GENOMIC DNA]</scope>
</reference>
<keyword evidence="1" id="KW-0732">Signal</keyword>
<gene>
    <name evidence="2" type="ORF">BDK51DRAFT_44031</name>
</gene>
<name>A0A4P9WJC0_9FUNG</name>
<feature type="chain" id="PRO_5020652160" evidence="1">
    <location>
        <begin position="19"/>
        <end position="129"/>
    </location>
</feature>
<sequence>MLIKTAVALTALASSTLAYTHGHHHDHHHHTHGRPYEIPTHESYYPSSKSHFAPAIAIAPAFPQQRVRTRPLCDSAKAYFRSTGSPTLIQCAAIACAPGQTREFTRRALMQCDALEKSAERHRGNVRGW</sequence>
<evidence type="ECO:0000313" key="3">
    <source>
        <dbReference type="Proteomes" id="UP000269721"/>
    </source>
</evidence>
<dbReference type="AlphaFoldDB" id="A0A4P9WJC0"/>
<feature type="signal peptide" evidence="1">
    <location>
        <begin position="1"/>
        <end position="18"/>
    </location>
</feature>
<accession>A0A4P9WJC0</accession>
<dbReference type="EMBL" id="KZ994801">
    <property type="protein sequence ID" value="RKO92033.1"/>
    <property type="molecule type" value="Genomic_DNA"/>
</dbReference>
<organism evidence="2 3">
    <name type="scientific">Blyttiomyces helicus</name>
    <dbReference type="NCBI Taxonomy" id="388810"/>
    <lineage>
        <taxon>Eukaryota</taxon>
        <taxon>Fungi</taxon>
        <taxon>Fungi incertae sedis</taxon>
        <taxon>Chytridiomycota</taxon>
        <taxon>Chytridiomycota incertae sedis</taxon>
        <taxon>Chytridiomycetes</taxon>
        <taxon>Chytridiomycetes incertae sedis</taxon>
        <taxon>Blyttiomyces</taxon>
    </lineage>
</organism>
<evidence type="ECO:0000256" key="1">
    <source>
        <dbReference type="SAM" id="SignalP"/>
    </source>
</evidence>
<dbReference type="OrthoDB" id="2154968at2759"/>